<proteinExistence type="predicted"/>
<dbReference type="AlphaFoldDB" id="A0A9P7DN31"/>
<evidence type="ECO:0000313" key="2">
    <source>
        <dbReference type="Proteomes" id="UP000719766"/>
    </source>
</evidence>
<dbReference type="RefSeq" id="XP_041163441.1">
    <property type="nucleotide sequence ID" value="XM_041309759.1"/>
</dbReference>
<keyword evidence="2" id="KW-1185">Reference proteome</keyword>
<reference evidence="1" key="1">
    <citation type="journal article" date="2020" name="New Phytol.">
        <title>Comparative genomics reveals dynamic genome evolution in host specialist ectomycorrhizal fungi.</title>
        <authorList>
            <person name="Lofgren L.A."/>
            <person name="Nguyen N.H."/>
            <person name="Vilgalys R."/>
            <person name="Ruytinx J."/>
            <person name="Liao H.L."/>
            <person name="Branco S."/>
            <person name="Kuo A."/>
            <person name="LaButti K."/>
            <person name="Lipzen A."/>
            <person name="Andreopoulos W."/>
            <person name="Pangilinan J."/>
            <person name="Riley R."/>
            <person name="Hundley H."/>
            <person name="Na H."/>
            <person name="Barry K."/>
            <person name="Grigoriev I.V."/>
            <person name="Stajich J.E."/>
            <person name="Kennedy P.G."/>
        </authorList>
    </citation>
    <scope>NUCLEOTIDE SEQUENCE</scope>
    <source>
        <strain evidence="1">S12</strain>
    </source>
</reference>
<dbReference type="Proteomes" id="UP000719766">
    <property type="component" value="Unassembled WGS sequence"/>
</dbReference>
<comment type="caution">
    <text evidence="1">The sequence shown here is derived from an EMBL/GenBank/DDBJ whole genome shotgun (WGS) entry which is preliminary data.</text>
</comment>
<name>A0A9P7DN31_9AGAM</name>
<gene>
    <name evidence="1" type="ORF">HD556DRAFT_159702</name>
</gene>
<organism evidence="1 2">
    <name type="scientific">Suillus plorans</name>
    <dbReference type="NCBI Taxonomy" id="116603"/>
    <lineage>
        <taxon>Eukaryota</taxon>
        <taxon>Fungi</taxon>
        <taxon>Dikarya</taxon>
        <taxon>Basidiomycota</taxon>
        <taxon>Agaricomycotina</taxon>
        <taxon>Agaricomycetes</taxon>
        <taxon>Agaricomycetidae</taxon>
        <taxon>Boletales</taxon>
        <taxon>Suillineae</taxon>
        <taxon>Suillaceae</taxon>
        <taxon>Suillus</taxon>
    </lineage>
</organism>
<dbReference type="GeneID" id="64603523"/>
<protein>
    <submittedName>
        <fullName evidence="1">Uncharacterized protein</fullName>
    </submittedName>
</protein>
<sequence>MALSHLYYGCVLQAYPDRGEFTVRWRQDFDMFVGISLAMRTTDQTVLDTTMNLCHPDGNRWDIFWSEASPDSLPEWLSHVLPYHFVTGRVNEDIEDLAIKVMSKLLSSPSSSSKQIVANCIFLACVMVGAQVDKKDIVRIDKSPTLPRLRKSLLAQFQKALWAYDGDELDQDRTGVARRALRLLDIICRIIELAGRSYRPLFHTMRNLDVCRKIYSRARSSEQKDASVSLAVLRKHGNVLQSR</sequence>
<dbReference type="OrthoDB" id="2691297at2759"/>
<accession>A0A9P7DN31</accession>
<dbReference type="EMBL" id="JABBWE010000012">
    <property type="protein sequence ID" value="KAG1798900.1"/>
    <property type="molecule type" value="Genomic_DNA"/>
</dbReference>
<evidence type="ECO:0000313" key="1">
    <source>
        <dbReference type="EMBL" id="KAG1798900.1"/>
    </source>
</evidence>